<dbReference type="PANTHER" id="PTHR11081">
    <property type="entry name" value="FLAP ENDONUCLEASE FAMILY MEMBER"/>
    <property type="match status" value="1"/>
</dbReference>
<dbReference type="AlphaFoldDB" id="A0A4Y7QBI2"/>
<evidence type="ECO:0000313" key="4">
    <source>
        <dbReference type="Proteomes" id="UP000294933"/>
    </source>
</evidence>
<reference evidence="3 4" key="1">
    <citation type="submission" date="2018-06" db="EMBL/GenBank/DDBJ databases">
        <title>A transcriptomic atlas of mushroom development highlights an independent origin of complex multicellularity.</title>
        <authorList>
            <consortium name="DOE Joint Genome Institute"/>
            <person name="Krizsan K."/>
            <person name="Almasi E."/>
            <person name="Merenyi Z."/>
            <person name="Sahu N."/>
            <person name="Viragh M."/>
            <person name="Koszo T."/>
            <person name="Mondo S."/>
            <person name="Kiss B."/>
            <person name="Balint B."/>
            <person name="Kues U."/>
            <person name="Barry K."/>
            <person name="Hegedus J.C."/>
            <person name="Henrissat B."/>
            <person name="Johnson J."/>
            <person name="Lipzen A."/>
            <person name="Ohm R."/>
            <person name="Nagy I."/>
            <person name="Pangilinan J."/>
            <person name="Yan J."/>
            <person name="Xiong Y."/>
            <person name="Grigoriev I.V."/>
            <person name="Hibbett D.S."/>
            <person name="Nagy L.G."/>
        </authorList>
    </citation>
    <scope>NUCLEOTIDE SEQUENCE [LARGE SCALE GENOMIC DNA]</scope>
    <source>
        <strain evidence="3 4">SZMC22713</strain>
    </source>
</reference>
<feature type="compositionally biased region" description="Basic and acidic residues" evidence="1">
    <location>
        <begin position="524"/>
        <end position="546"/>
    </location>
</feature>
<dbReference type="PANTHER" id="PTHR11081:SF75">
    <property type="entry name" value="ENDONUCLEASE, PUTATIVE (AFU_ORTHOLOGUE AFUA_3G13260)-RELATED"/>
    <property type="match status" value="1"/>
</dbReference>
<evidence type="ECO:0000259" key="2">
    <source>
        <dbReference type="SMART" id="SM00484"/>
    </source>
</evidence>
<dbReference type="SUPFAM" id="SSF47807">
    <property type="entry name" value="5' to 3' exonuclease, C-terminal subdomain"/>
    <property type="match status" value="1"/>
</dbReference>
<dbReference type="Gene3D" id="3.40.50.1010">
    <property type="entry name" value="5'-nuclease"/>
    <property type="match status" value="2"/>
</dbReference>
<protein>
    <submittedName>
        <fullName evidence="3">PIN domain-like protein</fullName>
    </submittedName>
</protein>
<feature type="region of interest" description="Disordered" evidence="1">
    <location>
        <begin position="524"/>
        <end position="564"/>
    </location>
</feature>
<dbReference type="InterPro" id="IPR036279">
    <property type="entry name" value="5-3_exonuclease_C_sf"/>
</dbReference>
<dbReference type="STRING" id="50990.A0A4Y7QBI2"/>
<dbReference type="SUPFAM" id="SSF88723">
    <property type="entry name" value="PIN domain-like"/>
    <property type="match status" value="1"/>
</dbReference>
<dbReference type="Pfam" id="PF00867">
    <property type="entry name" value="XPG_I"/>
    <property type="match status" value="1"/>
</dbReference>
<dbReference type="Pfam" id="PF18380">
    <property type="entry name" value="GEN1_C"/>
    <property type="match status" value="1"/>
</dbReference>
<dbReference type="InterPro" id="IPR006086">
    <property type="entry name" value="XPG-I_dom"/>
</dbReference>
<dbReference type="CDD" id="cd09870">
    <property type="entry name" value="PIN_YEN1"/>
    <property type="match status" value="1"/>
</dbReference>
<dbReference type="SMART" id="SM00484">
    <property type="entry name" value="XPGI"/>
    <property type="match status" value="1"/>
</dbReference>
<dbReference type="OrthoDB" id="2959108at2759"/>
<dbReference type="EMBL" id="ML170167">
    <property type="protein sequence ID" value="TDL24180.1"/>
    <property type="molecule type" value="Genomic_DNA"/>
</dbReference>
<keyword evidence="4" id="KW-1185">Reference proteome</keyword>
<organism evidence="3 4">
    <name type="scientific">Rickenella mellea</name>
    <dbReference type="NCBI Taxonomy" id="50990"/>
    <lineage>
        <taxon>Eukaryota</taxon>
        <taxon>Fungi</taxon>
        <taxon>Dikarya</taxon>
        <taxon>Basidiomycota</taxon>
        <taxon>Agaricomycotina</taxon>
        <taxon>Agaricomycetes</taxon>
        <taxon>Hymenochaetales</taxon>
        <taxon>Rickenellaceae</taxon>
        <taxon>Rickenella</taxon>
    </lineage>
</organism>
<sequence length="573" mass="63061">MGVLGLWDIITLSGQSRSLTHLAVVDGFDSNASSKRAYRVGIDASIWYKHAAFSKGGENPELRLLFFRAVKLAELPLLPLFVFDGRERPKVKRGSKMGKAGSHALTSGMKEILDAFGFEWRMAPGEAEAELAYLNRTGIIDAIMTDDVDAFVFGATTIIRNSSLQLSGNKSNPALDSNGKPSSHHVMVFKASVIATHPGIGLSRGGMVLFALLTGGDYDKGVDKFGKTIAHALARCGFGDQLLRACERRQEESLHLVLPRWRAAVNMELATDSCGFLGRTYPRLQLPDAFPDLKLLENYATPVCSAKLGRQGGGAMRGTGEMNLGRIAAFCEKYFEWGTRTLIVKRFRDLLWEAAVIRILRRAALEADEKEIERRIAAGNMDRHVRGPLRPERRDAVGTPATLVKKYLNISAADLRAQAFANRGPQGNHAQAIPDPHPLIVKIHSSRQHVSTDKIVEYRLEIAPHQLVDLTRSGIIGKRPDEVAKKKKGGTPPDPLSPLRMWCPASMLWQVHPALVEDFEFGAEEKKRKKDERGKGKGKGKNDVNKGKRTYRGSSFGGGSSFSKDVEMVIDLT</sequence>
<dbReference type="GO" id="GO:0008821">
    <property type="term" value="F:crossover junction DNA endonuclease activity"/>
    <property type="evidence" value="ECO:0007669"/>
    <property type="project" value="InterPro"/>
</dbReference>
<dbReference type="InterPro" id="IPR029060">
    <property type="entry name" value="PIN-like_dom_sf"/>
</dbReference>
<feature type="domain" description="XPG-I" evidence="2">
    <location>
        <begin position="114"/>
        <end position="202"/>
    </location>
</feature>
<dbReference type="GO" id="GO:0017108">
    <property type="term" value="F:5'-flap endonuclease activity"/>
    <property type="evidence" value="ECO:0007669"/>
    <property type="project" value="TreeGrafter"/>
</dbReference>
<dbReference type="GO" id="GO:0006281">
    <property type="term" value="P:DNA repair"/>
    <property type="evidence" value="ECO:0007669"/>
    <property type="project" value="UniProtKB-ARBA"/>
</dbReference>
<evidence type="ECO:0000256" key="1">
    <source>
        <dbReference type="SAM" id="MobiDB-lite"/>
    </source>
</evidence>
<accession>A0A4Y7QBI2</accession>
<dbReference type="CDD" id="cd09906">
    <property type="entry name" value="H3TH_YEN1"/>
    <property type="match status" value="1"/>
</dbReference>
<dbReference type="VEuPathDB" id="FungiDB:BD410DRAFT_111673"/>
<name>A0A4Y7QBI2_9AGAM</name>
<dbReference type="InterPro" id="IPR041177">
    <property type="entry name" value="GEN1_C"/>
</dbReference>
<gene>
    <name evidence="3" type="ORF">BD410DRAFT_111673</name>
</gene>
<dbReference type="InterPro" id="IPR037316">
    <property type="entry name" value="Yen1_H3TH"/>
</dbReference>
<dbReference type="InterPro" id="IPR006084">
    <property type="entry name" value="XPG/Rad2"/>
</dbReference>
<evidence type="ECO:0000313" key="3">
    <source>
        <dbReference type="EMBL" id="TDL24180.1"/>
    </source>
</evidence>
<proteinExistence type="predicted"/>
<dbReference type="PRINTS" id="PR00853">
    <property type="entry name" value="XPGRADSUPER"/>
</dbReference>
<dbReference type="Proteomes" id="UP000294933">
    <property type="component" value="Unassembled WGS sequence"/>
</dbReference>